<dbReference type="Gene3D" id="3.40.50.150">
    <property type="entry name" value="Vaccinia Virus protein VP39"/>
    <property type="match status" value="1"/>
</dbReference>
<sequence length="276" mass="30810">MPGMGENFTEDIGLAMDMEKNANTDAGRHRAEQRADSFRTLFDGATGVDVYRGIPIFAAPGVHEAALELLLQRLPPASEPRILELGAGSGSMSLRLNDAGYALTASDLFPERFVPAGQVPFSVLNLNDDFAGKLPGTFDAVVALELIEHLENPHHFLRQCFDMLKPGGVLLLSTPNLANPFSQAMAIVTGYPQWFNAEDWRTQGHISPIVPALLRLSWEGCGYQCIEELSVADPWRMFKRRRKRRLWMLSWLVERFSSTPGHLRGEVYMAMLRKPD</sequence>
<dbReference type="GO" id="GO:0008168">
    <property type="term" value="F:methyltransferase activity"/>
    <property type="evidence" value="ECO:0007669"/>
    <property type="project" value="UniProtKB-KW"/>
</dbReference>
<dbReference type="CDD" id="cd02440">
    <property type="entry name" value="AdoMet_MTases"/>
    <property type="match status" value="1"/>
</dbReference>
<comment type="caution">
    <text evidence="1">The sequence shown here is derived from an EMBL/GenBank/DDBJ whole genome shotgun (WGS) entry which is preliminary data.</text>
</comment>
<proteinExistence type="predicted"/>
<dbReference type="Proteomes" id="UP000275012">
    <property type="component" value="Unassembled WGS sequence"/>
</dbReference>
<dbReference type="Pfam" id="PF13489">
    <property type="entry name" value="Methyltransf_23"/>
    <property type="match status" value="1"/>
</dbReference>
<dbReference type="GO" id="GO:0032259">
    <property type="term" value="P:methylation"/>
    <property type="evidence" value="ECO:0007669"/>
    <property type="project" value="UniProtKB-KW"/>
</dbReference>
<name>A0A3M2I1Z8_9GAMM</name>
<keyword evidence="2" id="KW-1185">Reference proteome</keyword>
<dbReference type="EMBL" id="RFLY01000007">
    <property type="protein sequence ID" value="RMH93202.1"/>
    <property type="molecule type" value="Genomic_DNA"/>
</dbReference>
<dbReference type="PANTHER" id="PTHR43861">
    <property type="entry name" value="TRANS-ACONITATE 2-METHYLTRANSFERASE-RELATED"/>
    <property type="match status" value="1"/>
</dbReference>
<evidence type="ECO:0000313" key="1">
    <source>
        <dbReference type="EMBL" id="RMH93202.1"/>
    </source>
</evidence>
<evidence type="ECO:0000313" key="2">
    <source>
        <dbReference type="Proteomes" id="UP000275012"/>
    </source>
</evidence>
<gene>
    <name evidence="1" type="ORF">EBB59_06620</name>
</gene>
<protein>
    <submittedName>
        <fullName evidence="1">Methyltransferase domain-containing protein</fullName>
    </submittedName>
</protein>
<keyword evidence="1" id="KW-0808">Transferase</keyword>
<dbReference type="AlphaFoldDB" id="A0A3M2I1Z8"/>
<dbReference type="InterPro" id="IPR029063">
    <property type="entry name" value="SAM-dependent_MTases_sf"/>
</dbReference>
<dbReference type="SUPFAM" id="SSF53335">
    <property type="entry name" value="S-adenosyl-L-methionine-dependent methyltransferases"/>
    <property type="match status" value="1"/>
</dbReference>
<accession>A0A3M2I1Z8</accession>
<keyword evidence="1" id="KW-0489">Methyltransferase</keyword>
<organism evidence="1 2">
    <name type="scientific">Solilutibacter pythonis</name>
    <dbReference type="NCBI Taxonomy" id="2483112"/>
    <lineage>
        <taxon>Bacteria</taxon>
        <taxon>Pseudomonadati</taxon>
        <taxon>Pseudomonadota</taxon>
        <taxon>Gammaproteobacteria</taxon>
        <taxon>Lysobacterales</taxon>
        <taxon>Lysobacteraceae</taxon>
        <taxon>Solilutibacter</taxon>
    </lineage>
</organism>
<reference evidence="1 2" key="1">
    <citation type="submission" date="2018-10" db="EMBL/GenBank/DDBJ databases">
        <title>Proposal of Lysobacter pythonis sp. nov. isolated from royal pythons (Python regius).</title>
        <authorList>
            <person name="Hans-Juergen B."/>
            <person name="Huptas C."/>
            <person name="Sandra B."/>
            <person name="Igor L."/>
            <person name="Joachim S."/>
            <person name="Siegfried S."/>
            <person name="Mareike W."/>
            <person name="Peter K."/>
        </authorList>
    </citation>
    <scope>NUCLEOTIDE SEQUENCE [LARGE SCALE GENOMIC DNA]</scope>
    <source>
        <strain evidence="1 2">4284/11</strain>
    </source>
</reference>